<dbReference type="AlphaFoldDB" id="A0AAW1SKT8"/>
<evidence type="ECO:0000256" key="5">
    <source>
        <dbReference type="ARBA" id="ARBA00022691"/>
    </source>
</evidence>
<comment type="catalytic activity">
    <reaction evidence="1">
        <text>guanosine(46) in tRNA + S-adenosyl-L-methionine = N(7)-methylguanosine(46) in tRNA + S-adenosyl-L-homocysteine</text>
        <dbReference type="Rhea" id="RHEA:42708"/>
        <dbReference type="Rhea" id="RHEA-COMP:10188"/>
        <dbReference type="Rhea" id="RHEA-COMP:10189"/>
        <dbReference type="ChEBI" id="CHEBI:57856"/>
        <dbReference type="ChEBI" id="CHEBI:59789"/>
        <dbReference type="ChEBI" id="CHEBI:74269"/>
        <dbReference type="ChEBI" id="CHEBI:74480"/>
        <dbReference type="EC" id="2.1.1.33"/>
    </reaction>
</comment>
<comment type="caution">
    <text evidence="7">The sequence shown here is derived from an EMBL/GenBank/DDBJ whole genome shotgun (WGS) entry which is preliminary data.</text>
</comment>
<dbReference type="InterPro" id="IPR003358">
    <property type="entry name" value="tRNA_(Gua-N-7)_MeTrfase_Trmb"/>
</dbReference>
<accession>A0AAW1SKT8</accession>
<reference evidence="7 8" key="1">
    <citation type="journal article" date="2024" name="Nat. Commun.">
        <title>Phylogenomics reveals the evolutionary origins of lichenization in chlorophyte algae.</title>
        <authorList>
            <person name="Puginier C."/>
            <person name="Libourel C."/>
            <person name="Otte J."/>
            <person name="Skaloud P."/>
            <person name="Haon M."/>
            <person name="Grisel S."/>
            <person name="Petersen M."/>
            <person name="Berrin J.G."/>
            <person name="Delaux P.M."/>
            <person name="Dal Grande F."/>
            <person name="Keller J."/>
        </authorList>
    </citation>
    <scope>NUCLEOTIDE SEQUENCE [LARGE SCALE GENOMIC DNA]</scope>
    <source>
        <strain evidence="7 8">SAG 245.80</strain>
    </source>
</reference>
<dbReference type="GO" id="GO:0008176">
    <property type="term" value="F:tRNA (guanine(46)-N7)-methyltransferase activity"/>
    <property type="evidence" value="ECO:0007669"/>
    <property type="project" value="UniProtKB-EC"/>
</dbReference>
<evidence type="ECO:0000256" key="4">
    <source>
        <dbReference type="ARBA" id="ARBA00022679"/>
    </source>
</evidence>
<sequence length="275" mass="30149">MAAPRQRVVTIGGSRLDQGLADAPNPWPELDLQDIYGKAEAVRTRQHVNPLKATLQIPLEVADWAAVFADPRLPLAIDVGCGSGRFLLSLARRLPGYNLLGLDIRGPLVRRGNEWAALLRVDARARFEIANATVSLGALLATYPGRLMLVTIQFPDPHFKNRHKKRRVVQPELVHALAANMAPGGLVFLQSDVEEAATAMRDEFELSGSHAFRPVAASEAEVAELVQACGEPPRARLRWAEAGYLLSNPLGVRTEREVHVLQQGGSVFRMLLARQ</sequence>
<dbReference type="EC" id="2.1.1.33" evidence="2"/>
<gene>
    <name evidence="7" type="ORF">WJX81_005020</name>
</gene>
<dbReference type="Pfam" id="PF02390">
    <property type="entry name" value="Methyltransf_4"/>
    <property type="match status" value="1"/>
</dbReference>
<dbReference type="GO" id="GO:0043527">
    <property type="term" value="C:tRNA methyltransferase complex"/>
    <property type="evidence" value="ECO:0007669"/>
    <property type="project" value="TreeGrafter"/>
</dbReference>
<dbReference type="InterPro" id="IPR029063">
    <property type="entry name" value="SAM-dependent_MTases_sf"/>
</dbReference>
<evidence type="ECO:0000313" key="7">
    <source>
        <dbReference type="EMBL" id="KAK9846481.1"/>
    </source>
</evidence>
<keyword evidence="5" id="KW-0949">S-adenosyl-L-methionine</keyword>
<dbReference type="PANTHER" id="PTHR23417">
    <property type="entry name" value="3-DEOXY-D-MANNO-OCTULOSONIC-ACID TRANSFERASE/TRNA GUANINE-N 7 - -METHYLTRANSFERASE"/>
    <property type="match status" value="1"/>
</dbReference>
<keyword evidence="4" id="KW-0808">Transferase</keyword>
<keyword evidence="3" id="KW-0489">Methyltransferase</keyword>
<keyword evidence="6" id="KW-0819">tRNA processing</keyword>
<dbReference type="Gene3D" id="3.40.50.150">
    <property type="entry name" value="Vaccinia Virus protein VP39"/>
    <property type="match status" value="1"/>
</dbReference>
<dbReference type="PROSITE" id="PS51625">
    <property type="entry name" value="SAM_MT_TRMB"/>
    <property type="match status" value="1"/>
</dbReference>
<evidence type="ECO:0000256" key="2">
    <source>
        <dbReference type="ARBA" id="ARBA00011977"/>
    </source>
</evidence>
<name>A0AAW1SKT8_9CHLO</name>
<evidence type="ECO:0000256" key="1">
    <source>
        <dbReference type="ARBA" id="ARBA00000142"/>
    </source>
</evidence>
<dbReference type="EMBL" id="JALJOU010000001">
    <property type="protein sequence ID" value="KAK9846481.1"/>
    <property type="molecule type" value="Genomic_DNA"/>
</dbReference>
<evidence type="ECO:0000256" key="6">
    <source>
        <dbReference type="ARBA" id="ARBA00022694"/>
    </source>
</evidence>
<protein>
    <recommendedName>
        <fullName evidence="2">tRNA (guanine(46)-N(7))-methyltransferase</fullName>
        <ecNumber evidence="2">2.1.1.33</ecNumber>
    </recommendedName>
</protein>
<keyword evidence="8" id="KW-1185">Reference proteome</keyword>
<proteinExistence type="predicted"/>
<dbReference type="PANTHER" id="PTHR23417:SF21">
    <property type="entry name" value="TRNA (GUANINE-N(7)-)-METHYLTRANSFERASE"/>
    <property type="match status" value="1"/>
</dbReference>
<evidence type="ECO:0000313" key="8">
    <source>
        <dbReference type="Proteomes" id="UP001445335"/>
    </source>
</evidence>
<dbReference type="Proteomes" id="UP001445335">
    <property type="component" value="Unassembled WGS sequence"/>
</dbReference>
<organism evidence="7 8">
    <name type="scientific">Elliptochloris bilobata</name>
    <dbReference type="NCBI Taxonomy" id="381761"/>
    <lineage>
        <taxon>Eukaryota</taxon>
        <taxon>Viridiplantae</taxon>
        <taxon>Chlorophyta</taxon>
        <taxon>core chlorophytes</taxon>
        <taxon>Trebouxiophyceae</taxon>
        <taxon>Trebouxiophyceae incertae sedis</taxon>
        <taxon>Elliptochloris clade</taxon>
        <taxon>Elliptochloris</taxon>
    </lineage>
</organism>
<evidence type="ECO:0000256" key="3">
    <source>
        <dbReference type="ARBA" id="ARBA00022603"/>
    </source>
</evidence>
<dbReference type="SUPFAM" id="SSF53335">
    <property type="entry name" value="S-adenosyl-L-methionine-dependent methyltransferases"/>
    <property type="match status" value="1"/>
</dbReference>
<dbReference type="CDD" id="cd02440">
    <property type="entry name" value="AdoMet_MTases"/>
    <property type="match status" value="1"/>
</dbReference>